<reference evidence="1 2" key="1">
    <citation type="submission" date="2019-07" db="EMBL/GenBank/DDBJ databases">
        <authorList>
            <person name="Jastrzebski P J."/>
            <person name="Paukszto L."/>
            <person name="Jastrzebski P J."/>
        </authorList>
    </citation>
    <scope>NUCLEOTIDE SEQUENCE [LARGE SCALE GENOMIC DNA]</scope>
    <source>
        <strain evidence="1 2">WMS-il1</strain>
    </source>
</reference>
<dbReference type="EMBL" id="CABIJS010000719">
    <property type="protein sequence ID" value="VUZ57479.1"/>
    <property type="molecule type" value="Genomic_DNA"/>
</dbReference>
<name>A0A564ZDN6_HYMDI</name>
<evidence type="ECO:0000313" key="2">
    <source>
        <dbReference type="Proteomes" id="UP000321570"/>
    </source>
</evidence>
<organism evidence="1 2">
    <name type="scientific">Hymenolepis diminuta</name>
    <name type="common">Rat tapeworm</name>
    <dbReference type="NCBI Taxonomy" id="6216"/>
    <lineage>
        <taxon>Eukaryota</taxon>
        <taxon>Metazoa</taxon>
        <taxon>Spiralia</taxon>
        <taxon>Lophotrochozoa</taxon>
        <taxon>Platyhelminthes</taxon>
        <taxon>Cestoda</taxon>
        <taxon>Eucestoda</taxon>
        <taxon>Cyclophyllidea</taxon>
        <taxon>Hymenolepididae</taxon>
        <taxon>Hymenolepis</taxon>
    </lineage>
</organism>
<accession>A0A564ZDN6</accession>
<sequence>MSSVPSTYSIKTFPPLKISDPAAAVDVAKSVLVFIYKIKPGKFFESWCNKHMRIHCESYQME</sequence>
<dbReference type="AlphaFoldDB" id="A0A564ZDN6"/>
<protein>
    <submittedName>
        <fullName evidence="1">Uncharacterized protein</fullName>
    </submittedName>
</protein>
<gene>
    <name evidence="1" type="ORF">WMSIL1_LOCUS15114</name>
</gene>
<proteinExistence type="predicted"/>
<keyword evidence="2" id="KW-1185">Reference proteome</keyword>
<dbReference type="Proteomes" id="UP000321570">
    <property type="component" value="Unassembled WGS sequence"/>
</dbReference>
<evidence type="ECO:0000313" key="1">
    <source>
        <dbReference type="EMBL" id="VUZ57479.1"/>
    </source>
</evidence>